<gene>
    <name evidence="1" type="ORF">SDC9_176884</name>
</gene>
<dbReference type="AlphaFoldDB" id="A0A645GR89"/>
<name>A0A645GR89_9ZZZZ</name>
<reference evidence="1" key="1">
    <citation type="submission" date="2019-08" db="EMBL/GenBank/DDBJ databases">
        <authorList>
            <person name="Kucharzyk K."/>
            <person name="Murdoch R.W."/>
            <person name="Higgins S."/>
            <person name="Loffler F."/>
        </authorList>
    </citation>
    <scope>NUCLEOTIDE SEQUENCE</scope>
</reference>
<comment type="caution">
    <text evidence="1">The sequence shown here is derived from an EMBL/GenBank/DDBJ whole genome shotgun (WGS) entry which is preliminary data.</text>
</comment>
<organism evidence="1">
    <name type="scientific">bioreactor metagenome</name>
    <dbReference type="NCBI Taxonomy" id="1076179"/>
    <lineage>
        <taxon>unclassified sequences</taxon>
        <taxon>metagenomes</taxon>
        <taxon>ecological metagenomes</taxon>
    </lineage>
</organism>
<evidence type="ECO:0000313" key="1">
    <source>
        <dbReference type="EMBL" id="MPN29431.1"/>
    </source>
</evidence>
<sequence length="121" mass="13524">MKKVVFGLTVLVILAIVAFNVNLDTKKTDKVSLLALTNNVEALADEESGGSSWICSTYTSDVYEQSQDCYEHGFVLGSRWITRDCNNGFLSWCYPGYVTEYYDCEGNLTRTVDMTEMSGCL</sequence>
<accession>A0A645GR89</accession>
<protein>
    <submittedName>
        <fullName evidence="1">Uncharacterized protein</fullName>
    </submittedName>
</protein>
<dbReference type="EMBL" id="VSSQ01080134">
    <property type="protein sequence ID" value="MPN29431.1"/>
    <property type="molecule type" value="Genomic_DNA"/>
</dbReference>
<proteinExistence type="predicted"/>